<evidence type="ECO:0000256" key="4">
    <source>
        <dbReference type="ARBA" id="ARBA00022475"/>
    </source>
</evidence>
<feature type="transmembrane region" description="Helical" evidence="8">
    <location>
        <begin position="276"/>
        <end position="297"/>
    </location>
</feature>
<dbReference type="SUPFAM" id="SSF81345">
    <property type="entry name" value="ABC transporter involved in vitamin B12 uptake, BtuC"/>
    <property type="match status" value="1"/>
</dbReference>
<protein>
    <submittedName>
        <fullName evidence="9">Iron ABC transporter permease</fullName>
    </submittedName>
</protein>
<dbReference type="RefSeq" id="WP_145845638.1">
    <property type="nucleotide sequence ID" value="NZ_CP042239.1"/>
</dbReference>
<reference evidence="9 10" key="1">
    <citation type="submission" date="2019-07" db="EMBL/GenBank/DDBJ databases">
        <title>Sphingomonas alkalisoli sp. nov., isolated from rhizosphere soil of Suaedae salsa.</title>
        <authorList>
            <person name="Zhang H."/>
            <person name="Xu L."/>
            <person name="Zhang J.-X."/>
            <person name="Sun J.-Q."/>
        </authorList>
    </citation>
    <scope>NUCLEOTIDE SEQUENCE [LARGE SCALE GENOMIC DNA]</scope>
    <source>
        <strain evidence="9 10">XS-10</strain>
    </source>
</reference>
<feature type="transmembrane region" description="Helical" evidence="8">
    <location>
        <begin position="309"/>
        <end position="326"/>
    </location>
</feature>
<organism evidence="9 10">
    <name type="scientific">Sphingomonas suaedae</name>
    <dbReference type="NCBI Taxonomy" id="2599297"/>
    <lineage>
        <taxon>Bacteria</taxon>
        <taxon>Pseudomonadati</taxon>
        <taxon>Pseudomonadota</taxon>
        <taxon>Alphaproteobacteria</taxon>
        <taxon>Sphingomonadales</taxon>
        <taxon>Sphingomonadaceae</taxon>
        <taxon>Sphingomonas</taxon>
    </lineage>
</organism>
<evidence type="ECO:0000256" key="5">
    <source>
        <dbReference type="ARBA" id="ARBA00022692"/>
    </source>
</evidence>
<dbReference type="GO" id="GO:0005886">
    <property type="term" value="C:plasma membrane"/>
    <property type="evidence" value="ECO:0007669"/>
    <property type="project" value="UniProtKB-SubCell"/>
</dbReference>
<keyword evidence="6 8" id="KW-1133">Transmembrane helix</keyword>
<dbReference type="Gene3D" id="1.10.3470.10">
    <property type="entry name" value="ABC transporter involved in vitamin B12 uptake, BtuC"/>
    <property type="match status" value="1"/>
</dbReference>
<evidence type="ECO:0000313" key="10">
    <source>
        <dbReference type="Proteomes" id="UP000318055"/>
    </source>
</evidence>
<evidence type="ECO:0000256" key="8">
    <source>
        <dbReference type="SAM" id="Phobius"/>
    </source>
</evidence>
<dbReference type="PANTHER" id="PTHR30472">
    <property type="entry name" value="FERRIC ENTEROBACTIN TRANSPORT SYSTEM PERMEASE PROTEIN"/>
    <property type="match status" value="1"/>
</dbReference>
<accession>A0A518RDP0</accession>
<dbReference type="InterPro" id="IPR000522">
    <property type="entry name" value="ABC_transptr_permease_BtuC"/>
</dbReference>
<comment type="similarity">
    <text evidence="2">Belongs to the binding-protein-dependent transport system permease family. FecCD subfamily.</text>
</comment>
<feature type="transmembrane region" description="Helical" evidence="8">
    <location>
        <begin position="91"/>
        <end position="111"/>
    </location>
</feature>
<keyword evidence="7 8" id="KW-0472">Membrane</keyword>
<dbReference type="GO" id="GO:0033214">
    <property type="term" value="P:siderophore-iron import into cell"/>
    <property type="evidence" value="ECO:0007669"/>
    <property type="project" value="TreeGrafter"/>
</dbReference>
<dbReference type="Pfam" id="PF01032">
    <property type="entry name" value="FecCD"/>
    <property type="match status" value="1"/>
</dbReference>
<feature type="transmembrane region" description="Helical" evidence="8">
    <location>
        <begin position="62"/>
        <end position="79"/>
    </location>
</feature>
<dbReference type="EMBL" id="CP042239">
    <property type="protein sequence ID" value="QDX25562.1"/>
    <property type="molecule type" value="Genomic_DNA"/>
</dbReference>
<evidence type="ECO:0000256" key="2">
    <source>
        <dbReference type="ARBA" id="ARBA00007935"/>
    </source>
</evidence>
<gene>
    <name evidence="9" type="ORF">FPZ54_05700</name>
</gene>
<evidence type="ECO:0000256" key="3">
    <source>
        <dbReference type="ARBA" id="ARBA00022448"/>
    </source>
</evidence>
<feature type="transmembrane region" description="Helical" evidence="8">
    <location>
        <begin position="117"/>
        <end position="137"/>
    </location>
</feature>
<dbReference type="KEGG" id="ssua:FPZ54_05700"/>
<feature type="transmembrane region" description="Helical" evidence="8">
    <location>
        <begin position="239"/>
        <end position="264"/>
    </location>
</feature>
<dbReference type="Proteomes" id="UP000318055">
    <property type="component" value="Chromosome"/>
</dbReference>
<sequence length="332" mass="33776">MTSSRHLSTLIVALSALALCAALASLLLGPVDLGLPRLFAALSGRGDPVATAILFELRLPRTLLSLAVGAMLGLAGAVLQGFLRNPLAEPAVLGTSSSASLGAVAALYFGLAAVHPAVLPLLAILSALLSLVLLFALAGRSESALTLILAGIAVSTLAGAGISLALNLSPNPFAAMEIMTWLLGSLENRSFEHVAIALPCIAVGAALLLWNGRALDALTLGEDGAAALGVDLRRVRMRLLLGTAIGVGGAVAVSGAIGFIGLIVPHLVRPLTDRSPSAILIPSAIGGAALLTLADLGVRIAPTTNELKLGVVTAFLGVPVFLLHLMRERRLW</sequence>
<dbReference type="PANTHER" id="PTHR30472:SF25">
    <property type="entry name" value="ABC TRANSPORTER PERMEASE PROTEIN MJ0876-RELATED"/>
    <property type="match status" value="1"/>
</dbReference>
<dbReference type="CDD" id="cd06550">
    <property type="entry name" value="TM_ABC_iron-siderophores_like"/>
    <property type="match status" value="1"/>
</dbReference>
<evidence type="ECO:0000256" key="7">
    <source>
        <dbReference type="ARBA" id="ARBA00023136"/>
    </source>
</evidence>
<keyword evidence="10" id="KW-1185">Reference proteome</keyword>
<name>A0A518RDP0_9SPHN</name>
<comment type="subcellular location">
    <subcellularLocation>
        <location evidence="1">Cell membrane</location>
        <topology evidence="1">Multi-pass membrane protein</topology>
    </subcellularLocation>
</comment>
<proteinExistence type="inferred from homology"/>
<evidence type="ECO:0000256" key="6">
    <source>
        <dbReference type="ARBA" id="ARBA00022989"/>
    </source>
</evidence>
<dbReference type="InterPro" id="IPR037294">
    <property type="entry name" value="ABC_BtuC-like"/>
</dbReference>
<keyword evidence="3" id="KW-0813">Transport</keyword>
<dbReference type="AlphaFoldDB" id="A0A518RDP0"/>
<feature type="transmembrane region" description="Helical" evidence="8">
    <location>
        <begin position="191"/>
        <end position="210"/>
    </location>
</feature>
<dbReference type="GO" id="GO:0022857">
    <property type="term" value="F:transmembrane transporter activity"/>
    <property type="evidence" value="ECO:0007669"/>
    <property type="project" value="InterPro"/>
</dbReference>
<dbReference type="OrthoDB" id="9811975at2"/>
<evidence type="ECO:0000313" key="9">
    <source>
        <dbReference type="EMBL" id="QDX25562.1"/>
    </source>
</evidence>
<keyword evidence="4" id="KW-1003">Cell membrane</keyword>
<keyword evidence="5 8" id="KW-0812">Transmembrane</keyword>
<feature type="transmembrane region" description="Helical" evidence="8">
    <location>
        <begin position="144"/>
        <end position="166"/>
    </location>
</feature>
<evidence type="ECO:0000256" key="1">
    <source>
        <dbReference type="ARBA" id="ARBA00004651"/>
    </source>
</evidence>